<gene>
    <name evidence="1" type="ORF">OIN60_03405</name>
</gene>
<proteinExistence type="predicted"/>
<dbReference type="EMBL" id="JAPCKK010000006">
    <property type="protein sequence ID" value="MDP4095837.1"/>
    <property type="molecule type" value="Genomic_DNA"/>
</dbReference>
<reference evidence="1 2" key="1">
    <citation type="submission" date="2022-10" db="EMBL/GenBank/DDBJ databases">
        <title>Paenibacillus description and whole genome data of maize root bacterial community.</title>
        <authorList>
            <person name="Marton D."/>
            <person name="Farkas M."/>
            <person name="Cserhati M."/>
        </authorList>
    </citation>
    <scope>NUCLEOTIDE SEQUENCE [LARGE SCALE GENOMIC DNA]</scope>
    <source>
        <strain evidence="1 2">P96</strain>
    </source>
</reference>
<evidence type="ECO:0000313" key="1">
    <source>
        <dbReference type="EMBL" id="MDP4095837.1"/>
    </source>
</evidence>
<dbReference type="Proteomes" id="UP001241848">
    <property type="component" value="Unassembled WGS sequence"/>
</dbReference>
<evidence type="ECO:0000313" key="2">
    <source>
        <dbReference type="Proteomes" id="UP001241848"/>
    </source>
</evidence>
<name>A0ABT9FM68_9BACL</name>
<organism evidence="1 2">
    <name type="scientific">Paenibacillus zeirhizosphaerae</name>
    <dbReference type="NCBI Taxonomy" id="2987519"/>
    <lineage>
        <taxon>Bacteria</taxon>
        <taxon>Bacillati</taxon>
        <taxon>Bacillota</taxon>
        <taxon>Bacilli</taxon>
        <taxon>Bacillales</taxon>
        <taxon>Paenibacillaceae</taxon>
        <taxon>Paenibacillus</taxon>
    </lineage>
</organism>
<dbReference type="Pfam" id="PF24716">
    <property type="entry name" value="WapI"/>
    <property type="match status" value="1"/>
</dbReference>
<protein>
    <submittedName>
        <fullName evidence="1">Uncharacterized protein</fullName>
    </submittedName>
</protein>
<dbReference type="RefSeq" id="WP_305753473.1">
    <property type="nucleotide sequence ID" value="NZ_JAPCKK010000006.1"/>
</dbReference>
<keyword evidence="2" id="KW-1185">Reference proteome</keyword>
<sequence>MLGKEWGAMLESYPSAELVSSDGKSRIIVCVYNYEVSQAALNAAAIDWLICRLRVECLDFAGEVDGPYLESGSILRWQAEAEVLCNTYQATGWFSAIEPELEFKLERDELNSQQFKVSGHLTTGRRERSAVLSYEFLTDVRCLRNFVEGLERLCVSFPARNHPTSSP</sequence>
<dbReference type="InterPro" id="IPR056510">
    <property type="entry name" value="WapI"/>
</dbReference>
<accession>A0ABT9FM68</accession>
<comment type="caution">
    <text evidence="1">The sequence shown here is derived from an EMBL/GenBank/DDBJ whole genome shotgun (WGS) entry which is preliminary data.</text>
</comment>